<dbReference type="InterPro" id="IPR032198">
    <property type="entry name" value="E2F_CC-MB"/>
</dbReference>
<feature type="compositionally biased region" description="Basic residues" evidence="6">
    <location>
        <begin position="110"/>
        <end position="123"/>
    </location>
</feature>
<evidence type="ECO:0000256" key="5">
    <source>
        <dbReference type="ARBA" id="ARBA00023306"/>
    </source>
</evidence>
<dbReference type="EMBL" id="OIVN01000025">
    <property type="protein sequence ID" value="SPC72789.1"/>
    <property type="molecule type" value="Genomic_DNA"/>
</dbReference>
<sequence length="429" mass="48067">MASDLNLRNQLIHSHSLTQNHYKNQLLPRAKPFAFVTPRIPNYSNHLPPPIPLHSHSASDAHSAAFANLALRQTNEFNNCDAQTSGQAAIPGQTKLVNDLPLKPESCTGGKHRTQSKVPKHSKSGTQKSDTEPRNGLNAANGSRYDSSLGLLTKKFISLILEAKDWHPSSERDRKRTAGIGLIEKISKNHIRWKGYDKMGLQELDDQVAMLKAENVRLYLEEYSLDDSIRQRQELLRALEEDENYQKYLFLTEADIVSLPCFQNKTLIAIKAPRGSNIEVPEPNEDVVGFLLRQYRMIIRSIIGPIDLYLLSHVVDVSSKYNCQHEDMSVKQAKSLDLSASSGHCSVEDAGQSLEHQSNQNKYSEGFSSQATDVSGIQKITPPDSSILKSALQICGGAISISYYLFNKFQFLEFLDVIMQVEQFEDLSL</sequence>
<keyword evidence="3" id="KW-0238">DNA-binding</keyword>
<accession>A0A2N9EDZ2</accession>
<dbReference type="CDD" id="cd14660">
    <property type="entry name" value="E2F_DD"/>
    <property type="match status" value="1"/>
</dbReference>
<dbReference type="Gene3D" id="6.10.250.540">
    <property type="match status" value="1"/>
</dbReference>
<reference evidence="8" key="1">
    <citation type="submission" date="2018-02" db="EMBL/GenBank/DDBJ databases">
        <authorList>
            <person name="Cohen D.B."/>
            <person name="Kent A.D."/>
        </authorList>
    </citation>
    <scope>NUCLEOTIDE SEQUENCE</scope>
</reference>
<dbReference type="SMART" id="SM01372">
    <property type="entry name" value="E2F_TDP"/>
    <property type="match status" value="1"/>
</dbReference>
<keyword evidence="2" id="KW-0805">Transcription regulation</keyword>
<dbReference type="GO" id="GO:0046983">
    <property type="term" value="F:protein dimerization activity"/>
    <property type="evidence" value="ECO:0007669"/>
    <property type="project" value="InterPro"/>
</dbReference>
<evidence type="ECO:0000313" key="8">
    <source>
        <dbReference type="EMBL" id="SPC72789.1"/>
    </source>
</evidence>
<feature type="region of interest" description="Disordered" evidence="6">
    <location>
        <begin position="99"/>
        <end position="143"/>
    </location>
</feature>
<evidence type="ECO:0000256" key="2">
    <source>
        <dbReference type="ARBA" id="ARBA00023015"/>
    </source>
</evidence>
<dbReference type="AlphaFoldDB" id="A0A2N9EDZ2"/>
<dbReference type="GO" id="GO:0000978">
    <property type="term" value="F:RNA polymerase II cis-regulatory region sequence-specific DNA binding"/>
    <property type="evidence" value="ECO:0007669"/>
    <property type="project" value="InterPro"/>
</dbReference>
<keyword evidence="4" id="KW-0804">Transcription</keyword>
<dbReference type="Pfam" id="PF16421">
    <property type="entry name" value="E2F_CC-MB"/>
    <property type="match status" value="1"/>
</dbReference>
<gene>
    <name evidence="8" type="ORF">FSB_LOCUS671</name>
</gene>
<evidence type="ECO:0000256" key="3">
    <source>
        <dbReference type="ARBA" id="ARBA00023125"/>
    </source>
</evidence>
<feature type="domain" description="E2F/DP family winged-helix DNA-binding" evidence="7">
    <location>
        <begin position="144"/>
        <end position="195"/>
    </location>
</feature>
<keyword evidence="5" id="KW-0131">Cell cycle</keyword>
<evidence type="ECO:0000256" key="4">
    <source>
        <dbReference type="ARBA" id="ARBA00023163"/>
    </source>
</evidence>
<protein>
    <recommendedName>
        <fullName evidence="7">E2F/DP family winged-helix DNA-binding domain-containing protein</fullName>
    </recommendedName>
</protein>
<dbReference type="PANTHER" id="PTHR12081">
    <property type="entry name" value="TRANSCRIPTION FACTOR E2F"/>
    <property type="match status" value="1"/>
</dbReference>
<dbReference type="InterPro" id="IPR015633">
    <property type="entry name" value="E2F"/>
</dbReference>
<evidence type="ECO:0000256" key="1">
    <source>
        <dbReference type="ARBA" id="ARBA00010940"/>
    </source>
</evidence>
<dbReference type="SUPFAM" id="SSF144074">
    <property type="entry name" value="E2F-DP heterodimerization region"/>
    <property type="match status" value="1"/>
</dbReference>
<comment type="similarity">
    <text evidence="1">Belongs to the E2F/DP family.</text>
</comment>
<evidence type="ECO:0000259" key="7">
    <source>
        <dbReference type="SMART" id="SM01372"/>
    </source>
</evidence>
<dbReference type="PANTHER" id="PTHR12081:SF51">
    <property type="entry name" value="TRANSCRIPTION FACTOR E2FC"/>
    <property type="match status" value="1"/>
</dbReference>
<organism evidence="8">
    <name type="scientific">Fagus sylvatica</name>
    <name type="common">Beechnut</name>
    <dbReference type="NCBI Taxonomy" id="28930"/>
    <lineage>
        <taxon>Eukaryota</taxon>
        <taxon>Viridiplantae</taxon>
        <taxon>Streptophyta</taxon>
        <taxon>Embryophyta</taxon>
        <taxon>Tracheophyta</taxon>
        <taxon>Spermatophyta</taxon>
        <taxon>Magnoliopsida</taxon>
        <taxon>eudicotyledons</taxon>
        <taxon>Gunneridae</taxon>
        <taxon>Pentapetalae</taxon>
        <taxon>rosids</taxon>
        <taxon>fabids</taxon>
        <taxon>Fagales</taxon>
        <taxon>Fagaceae</taxon>
        <taxon>Fagus</taxon>
    </lineage>
</organism>
<dbReference type="InterPro" id="IPR003316">
    <property type="entry name" value="E2F_WHTH_DNA-bd_dom"/>
</dbReference>
<dbReference type="InterPro" id="IPR037241">
    <property type="entry name" value="E2F-DP_heterodim"/>
</dbReference>
<name>A0A2N9EDZ2_FAGSY</name>
<dbReference type="GO" id="GO:0090575">
    <property type="term" value="C:RNA polymerase II transcription regulator complex"/>
    <property type="evidence" value="ECO:0007669"/>
    <property type="project" value="TreeGrafter"/>
</dbReference>
<evidence type="ECO:0000256" key="6">
    <source>
        <dbReference type="SAM" id="MobiDB-lite"/>
    </source>
</evidence>
<dbReference type="GO" id="GO:0000981">
    <property type="term" value="F:DNA-binding transcription factor activity, RNA polymerase II-specific"/>
    <property type="evidence" value="ECO:0007669"/>
    <property type="project" value="TreeGrafter"/>
</dbReference>
<proteinExistence type="inferred from homology"/>